<keyword evidence="4" id="KW-0808">Transferase</keyword>
<dbReference type="PANTHER" id="PTHR30576:SF0">
    <property type="entry name" value="UNDECAPRENYL-PHOSPHATE N-ACETYLGALACTOSAMINYL 1-PHOSPHATE TRANSFERASE-RELATED"/>
    <property type="match status" value="1"/>
</dbReference>
<proteinExistence type="inferred from homology"/>
<accession>A0A139LB03</accession>
<dbReference type="PANTHER" id="PTHR30576">
    <property type="entry name" value="COLANIC BIOSYNTHESIS UDP-GLUCOSE LIPID CARRIER TRANSFERASE"/>
    <property type="match status" value="1"/>
</dbReference>
<organism evidence="4">
    <name type="scientific">Bacteroides intestinalis</name>
    <dbReference type="NCBI Taxonomy" id="329854"/>
    <lineage>
        <taxon>Bacteria</taxon>
        <taxon>Pseudomonadati</taxon>
        <taxon>Bacteroidota</taxon>
        <taxon>Bacteroidia</taxon>
        <taxon>Bacteroidales</taxon>
        <taxon>Bacteroidaceae</taxon>
        <taxon>Bacteroides</taxon>
    </lineage>
</organism>
<feature type="transmembrane region" description="Helical" evidence="2">
    <location>
        <begin position="149"/>
        <end position="170"/>
    </location>
</feature>
<dbReference type="Proteomes" id="UP000070319">
    <property type="component" value="Unassembled WGS sequence"/>
</dbReference>
<dbReference type="Pfam" id="PF02397">
    <property type="entry name" value="Bac_transf"/>
    <property type="match status" value="1"/>
</dbReference>
<dbReference type="PATRIC" id="fig|329854.7.peg.2946"/>
<dbReference type="RefSeq" id="WP_061436679.1">
    <property type="nucleotide sequence ID" value="NZ_KQ968701.1"/>
</dbReference>
<protein>
    <submittedName>
        <fullName evidence="4">Bacterial sugar transferase</fullName>
    </submittedName>
</protein>
<dbReference type="GO" id="GO:0016780">
    <property type="term" value="F:phosphotransferase activity, for other substituted phosphate groups"/>
    <property type="evidence" value="ECO:0007669"/>
    <property type="project" value="TreeGrafter"/>
</dbReference>
<keyword evidence="2" id="KW-0812">Transmembrane</keyword>
<keyword evidence="2" id="KW-0472">Membrane</keyword>
<evidence type="ECO:0000256" key="2">
    <source>
        <dbReference type="SAM" id="Phobius"/>
    </source>
</evidence>
<sequence>MLYYIYIGNNRIIIDHLSKVTGGMFVAVSSSQKAAKVIDGIRERYNISILYEQTDVREADCIEITYLRKRYPRVYITLITEALESEHRKSYLQAGVNNTLPPHAEENSIQHMNAYLKARKESKLKEFSETHRKVLNTFRLPMWKRTFDILFAGTAVIILSPILIGTAIAIRMESKGKVIYKSQRVGSNYQIFDFLKFRSMYTNADKRLKELNALNQYQIEEVESSDEGPEIRFDDLAGTPDEEETLLISDDFVVSEQDFLKQKEKAKNNTFVKLENDPRVTRVGRFIRKYSIDELPQLFNILKGDMSIVGNRPLPLYEAEQLTSDAYIDRFMAPAGLTGLWQVEKRGGAGKLSAEERKQLDIKYARDFSFWLDMKIIFKTLTAFVQKENV</sequence>
<evidence type="ECO:0000313" key="4">
    <source>
        <dbReference type="EMBL" id="KXT48615.1"/>
    </source>
</evidence>
<gene>
    <name evidence="4" type="ORF">HMPREF2531_02892</name>
</gene>
<dbReference type="EMBL" id="LTDF01000098">
    <property type="protein sequence ID" value="KXT48615.1"/>
    <property type="molecule type" value="Genomic_DNA"/>
</dbReference>
<keyword evidence="2" id="KW-1133">Transmembrane helix</keyword>
<dbReference type="InterPro" id="IPR003362">
    <property type="entry name" value="Bact_transf"/>
</dbReference>
<comment type="caution">
    <text evidence="4">The sequence shown here is derived from an EMBL/GenBank/DDBJ whole genome shotgun (WGS) entry which is preliminary data.</text>
</comment>
<dbReference type="AlphaFoldDB" id="A0A139LB03"/>
<evidence type="ECO:0000259" key="3">
    <source>
        <dbReference type="Pfam" id="PF02397"/>
    </source>
</evidence>
<comment type="similarity">
    <text evidence="1">Belongs to the bacterial sugar transferase family.</text>
</comment>
<feature type="domain" description="Bacterial sugar transferase" evidence="3">
    <location>
        <begin position="144"/>
        <end position="385"/>
    </location>
</feature>
<evidence type="ECO:0000256" key="1">
    <source>
        <dbReference type="ARBA" id="ARBA00006464"/>
    </source>
</evidence>
<evidence type="ECO:0000313" key="5">
    <source>
        <dbReference type="Proteomes" id="UP000070319"/>
    </source>
</evidence>
<name>A0A139LB03_9BACE</name>
<reference evidence="4 5" key="1">
    <citation type="submission" date="2016-02" db="EMBL/GenBank/DDBJ databases">
        <authorList>
            <person name="Wen L."/>
            <person name="He K."/>
            <person name="Yang H."/>
        </authorList>
    </citation>
    <scope>NUCLEOTIDE SEQUENCE [LARGE SCALE GENOMIC DNA]</scope>
    <source>
        <strain evidence="4 5">KLE1704</strain>
    </source>
</reference>